<evidence type="ECO:0000256" key="14">
    <source>
        <dbReference type="ARBA" id="ARBA00048021"/>
    </source>
</evidence>
<reference evidence="17" key="1">
    <citation type="journal article" date="2024" name="Int. J. Syst. Evol. Microbiol.">
        <title>Brooklawnia propionicigenes sp. nov., a facultatively anaerobic, propionate-producing bacterium isolated from a methanogenic reactor treating waste from cattle farms.</title>
        <authorList>
            <person name="Akita Y."/>
            <person name="Ueki A."/>
            <person name="Tonouchi A."/>
            <person name="Sugawara Y."/>
            <person name="Honma S."/>
            <person name="Kaku N."/>
            <person name="Ueki K."/>
        </authorList>
    </citation>
    <scope>NUCLEOTIDE SEQUENCE</scope>
    <source>
        <strain evidence="17">SH051</strain>
    </source>
</reference>
<dbReference type="PIRSF" id="PIRSF000521">
    <property type="entry name" value="Transaminase_4ab_Lys_Orn"/>
    <property type="match status" value="1"/>
</dbReference>
<dbReference type="AlphaFoldDB" id="A0AAN0K7C8"/>
<gene>
    <name evidence="17" type="primary">gabT_1</name>
    <name evidence="17" type="ORF">brsh051_06520</name>
</gene>
<evidence type="ECO:0000256" key="8">
    <source>
        <dbReference type="ARBA" id="ARBA00022679"/>
    </source>
</evidence>
<dbReference type="InterPro" id="IPR015422">
    <property type="entry name" value="PyrdxlP-dep_Trfase_small"/>
</dbReference>
<evidence type="ECO:0000256" key="3">
    <source>
        <dbReference type="ARBA" id="ARBA00005176"/>
    </source>
</evidence>
<dbReference type="InterPro" id="IPR004632">
    <property type="entry name" value="4NH2But_aminotransferase_bac"/>
</dbReference>
<evidence type="ECO:0000256" key="1">
    <source>
        <dbReference type="ARBA" id="ARBA00001750"/>
    </source>
</evidence>
<comment type="similarity">
    <text evidence="4 16">Belongs to the class-III pyridoxal-phosphate-dependent aminotransferase family.</text>
</comment>
<keyword evidence="18" id="KW-1185">Reference proteome</keyword>
<evidence type="ECO:0000313" key="18">
    <source>
        <dbReference type="Proteomes" id="UP001431656"/>
    </source>
</evidence>
<dbReference type="SUPFAM" id="SSF53383">
    <property type="entry name" value="PLP-dependent transferases"/>
    <property type="match status" value="1"/>
</dbReference>
<dbReference type="EMBL" id="AP028056">
    <property type="protein sequence ID" value="BEH01371.1"/>
    <property type="molecule type" value="Genomic_DNA"/>
</dbReference>
<protein>
    <recommendedName>
        <fullName evidence="12">(S)-3-amino-2-methylpropionate transaminase</fullName>
        <ecNumber evidence="6">2.6.1.19</ecNumber>
        <ecNumber evidence="5">2.6.1.22</ecNumber>
    </recommendedName>
    <alternativeName>
        <fullName evidence="13">GABA aminotransferase</fullName>
    </alternativeName>
    <alternativeName>
        <fullName evidence="11">Gamma-amino-N-butyrate transaminase</fullName>
    </alternativeName>
    <alternativeName>
        <fullName evidence="15">Glutamate:succinic semialdehyde transaminase</fullName>
    </alternativeName>
    <alternativeName>
        <fullName evidence="10">L-AIBAT</fullName>
    </alternativeName>
</protein>
<evidence type="ECO:0000256" key="13">
    <source>
        <dbReference type="ARBA" id="ARBA00031787"/>
    </source>
</evidence>
<comment type="pathway">
    <text evidence="3">Amino-acid degradation; 4-aminobutanoate degradation.</text>
</comment>
<dbReference type="NCBIfam" id="NF004714">
    <property type="entry name" value="PRK06058.1"/>
    <property type="match status" value="1"/>
</dbReference>
<sequence length="446" mass="46264">MSEPSYRLPQQRRIVTALPGPVSLSLAGRRDAVVSAGVASSSPCYVVGADGGILVDADGNQLIDLGAGIAVTTVGASAPAVVAAVAQAAANFTHTCFMVSPYESYVRVCELLAAKTPGTFAKKSALFNSGSEAVENAVKIARRATGRDAVVCFDHAYHGRTALAMALTAKQAPYKSGFGPFPGEVYRMPMNYPFREPAPIGGVEAALRAINQIEIQIGADHLSSILIEPIQGEGGFIVPSEGFLPTLAAWCRANDVVLIADEVQTGFCRTGRWFACEYEGVEPDLICTAKGIAGGLPLSAVTGRAELMDAVQPGGLGGTYGGNPIACAAAVAAIETMTDLKLADRALRIGEIITEVLGPLLGSVATVGELRGRGAMQAIEFVKPGTWEPNPAVAKAVAATCLAQGVLVLTCGTWGNIVRLLPPLVIGEELLRDGLEVLAEAIQQHS</sequence>
<evidence type="ECO:0000256" key="11">
    <source>
        <dbReference type="ARBA" id="ARBA00030204"/>
    </source>
</evidence>
<organism evidence="17 18">
    <name type="scientific">Brooklawnia propionicigenes</name>
    <dbReference type="NCBI Taxonomy" id="3041175"/>
    <lineage>
        <taxon>Bacteria</taxon>
        <taxon>Bacillati</taxon>
        <taxon>Actinomycetota</taxon>
        <taxon>Actinomycetes</taxon>
        <taxon>Propionibacteriales</taxon>
        <taxon>Propionibacteriaceae</taxon>
        <taxon>Brooklawnia</taxon>
    </lineage>
</organism>
<keyword evidence="7" id="KW-0032">Aminotransferase</keyword>
<dbReference type="Proteomes" id="UP001431656">
    <property type="component" value="Chromosome"/>
</dbReference>
<dbReference type="GO" id="GO:0042802">
    <property type="term" value="F:identical protein binding"/>
    <property type="evidence" value="ECO:0007669"/>
    <property type="project" value="TreeGrafter"/>
</dbReference>
<dbReference type="GO" id="GO:0009448">
    <property type="term" value="P:gamma-aminobutyric acid metabolic process"/>
    <property type="evidence" value="ECO:0007669"/>
    <property type="project" value="InterPro"/>
</dbReference>
<evidence type="ECO:0000256" key="7">
    <source>
        <dbReference type="ARBA" id="ARBA00022576"/>
    </source>
</evidence>
<dbReference type="Pfam" id="PF00202">
    <property type="entry name" value="Aminotran_3"/>
    <property type="match status" value="1"/>
</dbReference>
<accession>A0AAN0K7C8</accession>
<keyword evidence="8" id="KW-0808">Transferase</keyword>
<name>A0AAN0K7C8_9ACTN</name>
<dbReference type="InterPro" id="IPR015421">
    <property type="entry name" value="PyrdxlP-dep_Trfase_major"/>
</dbReference>
<dbReference type="GO" id="GO:0047298">
    <property type="term" value="F:(S)-3-amino-2-methylpropionate transaminase activity"/>
    <property type="evidence" value="ECO:0007669"/>
    <property type="project" value="UniProtKB-EC"/>
</dbReference>
<dbReference type="PANTHER" id="PTHR11986">
    <property type="entry name" value="AMINOTRANSFERASE CLASS III"/>
    <property type="match status" value="1"/>
</dbReference>
<evidence type="ECO:0000256" key="6">
    <source>
        <dbReference type="ARBA" id="ARBA00012912"/>
    </source>
</evidence>
<evidence type="ECO:0000256" key="16">
    <source>
        <dbReference type="RuleBase" id="RU003560"/>
    </source>
</evidence>
<dbReference type="GO" id="GO:0030170">
    <property type="term" value="F:pyridoxal phosphate binding"/>
    <property type="evidence" value="ECO:0007669"/>
    <property type="project" value="InterPro"/>
</dbReference>
<evidence type="ECO:0000256" key="12">
    <source>
        <dbReference type="ARBA" id="ARBA00030857"/>
    </source>
</evidence>
<dbReference type="InterPro" id="IPR015424">
    <property type="entry name" value="PyrdxlP-dep_Trfase"/>
</dbReference>
<dbReference type="EC" id="2.6.1.22" evidence="5"/>
<evidence type="ECO:0000256" key="15">
    <source>
        <dbReference type="ARBA" id="ARBA00050054"/>
    </source>
</evidence>
<dbReference type="NCBIfam" id="TIGR00700">
    <property type="entry name" value="GABAtrnsam"/>
    <property type="match status" value="1"/>
</dbReference>
<dbReference type="Gene3D" id="3.90.1150.10">
    <property type="entry name" value="Aspartate Aminotransferase, domain 1"/>
    <property type="match status" value="1"/>
</dbReference>
<dbReference type="InterPro" id="IPR005814">
    <property type="entry name" value="Aminotrans_3"/>
</dbReference>
<comment type="cofactor">
    <cofactor evidence="2">
        <name>pyridoxal 5'-phosphate</name>
        <dbReference type="ChEBI" id="CHEBI:597326"/>
    </cofactor>
</comment>
<dbReference type="InterPro" id="IPR050103">
    <property type="entry name" value="Class-III_PLP-dep_AT"/>
</dbReference>
<dbReference type="GO" id="GO:0034386">
    <property type="term" value="F:4-aminobutyrate:2-oxoglutarate transaminase activity"/>
    <property type="evidence" value="ECO:0007669"/>
    <property type="project" value="UniProtKB-EC"/>
</dbReference>
<evidence type="ECO:0000256" key="10">
    <source>
        <dbReference type="ARBA" id="ARBA00029760"/>
    </source>
</evidence>
<keyword evidence="9 16" id="KW-0663">Pyridoxal phosphate</keyword>
<dbReference type="KEGG" id="broo:brsh051_06520"/>
<evidence type="ECO:0000313" key="17">
    <source>
        <dbReference type="EMBL" id="BEH01371.1"/>
    </source>
</evidence>
<dbReference type="FunFam" id="3.40.640.10:FF:000013">
    <property type="entry name" value="4-aminobutyrate aminotransferase"/>
    <property type="match status" value="1"/>
</dbReference>
<comment type="catalytic activity">
    <reaction evidence="1">
        <text>(S)-3-amino-2-methylpropanoate + 2-oxoglutarate = 2-methyl-3-oxopropanoate + L-glutamate</text>
        <dbReference type="Rhea" id="RHEA:13993"/>
        <dbReference type="ChEBI" id="CHEBI:16810"/>
        <dbReference type="ChEBI" id="CHEBI:29985"/>
        <dbReference type="ChEBI" id="CHEBI:57700"/>
        <dbReference type="ChEBI" id="CHEBI:58655"/>
        <dbReference type="EC" id="2.6.1.22"/>
    </reaction>
</comment>
<dbReference type="RefSeq" id="WP_286267533.1">
    <property type="nucleotide sequence ID" value="NZ_AP028056.1"/>
</dbReference>
<evidence type="ECO:0000256" key="5">
    <source>
        <dbReference type="ARBA" id="ARBA00012876"/>
    </source>
</evidence>
<dbReference type="PROSITE" id="PS00600">
    <property type="entry name" value="AA_TRANSFER_CLASS_3"/>
    <property type="match status" value="1"/>
</dbReference>
<evidence type="ECO:0000256" key="2">
    <source>
        <dbReference type="ARBA" id="ARBA00001933"/>
    </source>
</evidence>
<evidence type="ECO:0000256" key="9">
    <source>
        <dbReference type="ARBA" id="ARBA00022898"/>
    </source>
</evidence>
<dbReference type="Gene3D" id="3.40.640.10">
    <property type="entry name" value="Type I PLP-dependent aspartate aminotransferase-like (Major domain)"/>
    <property type="match status" value="1"/>
</dbReference>
<proteinExistence type="inferred from homology"/>
<dbReference type="CDD" id="cd00610">
    <property type="entry name" value="OAT_like"/>
    <property type="match status" value="1"/>
</dbReference>
<comment type="catalytic activity">
    <reaction evidence="14">
        <text>4-aminobutanoate + 2-oxoglutarate = succinate semialdehyde + L-glutamate</text>
        <dbReference type="Rhea" id="RHEA:23352"/>
        <dbReference type="ChEBI" id="CHEBI:16810"/>
        <dbReference type="ChEBI" id="CHEBI:29985"/>
        <dbReference type="ChEBI" id="CHEBI:57706"/>
        <dbReference type="ChEBI" id="CHEBI:59888"/>
        <dbReference type="EC" id="2.6.1.19"/>
    </reaction>
</comment>
<dbReference type="EC" id="2.6.1.19" evidence="6"/>
<dbReference type="InterPro" id="IPR049704">
    <property type="entry name" value="Aminotrans_3_PPA_site"/>
</dbReference>
<evidence type="ECO:0000256" key="4">
    <source>
        <dbReference type="ARBA" id="ARBA00008954"/>
    </source>
</evidence>